<evidence type="ECO:0000313" key="2">
    <source>
        <dbReference type="Proteomes" id="UP000314294"/>
    </source>
</evidence>
<comment type="caution">
    <text evidence="1">The sequence shown here is derived from an EMBL/GenBank/DDBJ whole genome shotgun (WGS) entry which is preliminary data.</text>
</comment>
<reference evidence="1 2" key="1">
    <citation type="submission" date="2019-03" db="EMBL/GenBank/DDBJ databases">
        <title>First draft genome of Liparis tanakae, snailfish: a comprehensive survey of snailfish specific genes.</title>
        <authorList>
            <person name="Kim W."/>
            <person name="Song I."/>
            <person name="Jeong J.-H."/>
            <person name="Kim D."/>
            <person name="Kim S."/>
            <person name="Ryu S."/>
            <person name="Song J.Y."/>
            <person name="Lee S.K."/>
        </authorList>
    </citation>
    <scope>NUCLEOTIDE SEQUENCE [LARGE SCALE GENOMIC DNA]</scope>
    <source>
        <tissue evidence="1">Muscle</tissue>
    </source>
</reference>
<dbReference type="Proteomes" id="UP000314294">
    <property type="component" value="Unassembled WGS sequence"/>
</dbReference>
<gene>
    <name evidence="1" type="primary">CDH4_1</name>
    <name evidence="1" type="ORF">EYF80_067602</name>
</gene>
<dbReference type="EMBL" id="SRLO01023265">
    <property type="protein sequence ID" value="TNN22284.1"/>
    <property type="molecule type" value="Genomic_DNA"/>
</dbReference>
<organism evidence="1 2">
    <name type="scientific">Liparis tanakae</name>
    <name type="common">Tanaka's snailfish</name>
    <dbReference type="NCBI Taxonomy" id="230148"/>
    <lineage>
        <taxon>Eukaryota</taxon>
        <taxon>Metazoa</taxon>
        <taxon>Chordata</taxon>
        <taxon>Craniata</taxon>
        <taxon>Vertebrata</taxon>
        <taxon>Euteleostomi</taxon>
        <taxon>Actinopterygii</taxon>
        <taxon>Neopterygii</taxon>
        <taxon>Teleostei</taxon>
        <taxon>Neoteleostei</taxon>
        <taxon>Acanthomorphata</taxon>
        <taxon>Eupercaria</taxon>
        <taxon>Perciformes</taxon>
        <taxon>Cottioidei</taxon>
        <taxon>Cottales</taxon>
        <taxon>Liparidae</taxon>
        <taxon>Liparis</taxon>
    </lineage>
</organism>
<dbReference type="AlphaFoldDB" id="A0A4Z2E0K5"/>
<name>A0A4Z2E0K5_9TELE</name>
<dbReference type="CDD" id="cd11304">
    <property type="entry name" value="Cadherin_repeat"/>
    <property type="match status" value="1"/>
</dbReference>
<proteinExistence type="predicted"/>
<evidence type="ECO:0000313" key="1">
    <source>
        <dbReference type="EMBL" id="TNN22284.1"/>
    </source>
</evidence>
<dbReference type="Gene3D" id="2.60.40.60">
    <property type="entry name" value="Cadherins"/>
    <property type="match status" value="1"/>
</dbReference>
<protein>
    <submittedName>
        <fullName evidence="1">Cadherin-4</fullName>
    </submittedName>
</protein>
<keyword evidence="2" id="KW-1185">Reference proteome</keyword>
<accession>A0A4Z2E0K5</accession>
<sequence>MNDPADWLSINRTNGQIVTTAMLDRESSYVKNNIYEATVERGDFKSLFGSDPDPCQREQWRLLFDETKDIRVDFPRDLRTRERRRVQVQRSRWES</sequence>